<dbReference type="AlphaFoldDB" id="A0A8H3IJ62"/>
<accession>A0A8H3IJ62</accession>
<protein>
    <submittedName>
        <fullName evidence="2">Uncharacterized protein</fullName>
    </submittedName>
</protein>
<evidence type="ECO:0000313" key="3">
    <source>
        <dbReference type="Proteomes" id="UP000664521"/>
    </source>
</evidence>
<dbReference type="InterPro" id="IPR036770">
    <property type="entry name" value="Ankyrin_rpt-contain_sf"/>
</dbReference>
<evidence type="ECO:0000256" key="1">
    <source>
        <dbReference type="SAM" id="MobiDB-lite"/>
    </source>
</evidence>
<feature type="region of interest" description="Disordered" evidence="1">
    <location>
        <begin position="71"/>
        <end position="149"/>
    </location>
</feature>
<reference evidence="2" key="1">
    <citation type="submission" date="2021-03" db="EMBL/GenBank/DDBJ databases">
        <authorList>
            <person name="Tagirdzhanova G."/>
        </authorList>
    </citation>
    <scope>NUCLEOTIDE SEQUENCE</scope>
</reference>
<gene>
    <name evidence="2" type="ORF">HETSPECPRED_005166</name>
</gene>
<sequence>MLVNHDANVNVKGEFYGFALNAAAIKGRMDIVNYLIHEVGATENSVDRRPDNQSNATYNNAEQLLKEAREAKNQNDTGDLASEVDAEVDDEEELTDGEDLDTVASEASDAIASDSAGSSITSPTDEASSIPKDLSSLSPEKRYEAEERAVELDKDVEEVLSPFSWLQVECGYGGDLSGPGR</sequence>
<dbReference type="SUPFAM" id="SSF48403">
    <property type="entry name" value="Ankyrin repeat"/>
    <property type="match status" value="1"/>
</dbReference>
<proteinExistence type="predicted"/>
<organism evidence="2 3">
    <name type="scientific">Heterodermia speciosa</name>
    <dbReference type="NCBI Taxonomy" id="116794"/>
    <lineage>
        <taxon>Eukaryota</taxon>
        <taxon>Fungi</taxon>
        <taxon>Dikarya</taxon>
        <taxon>Ascomycota</taxon>
        <taxon>Pezizomycotina</taxon>
        <taxon>Lecanoromycetes</taxon>
        <taxon>OSLEUM clade</taxon>
        <taxon>Lecanoromycetidae</taxon>
        <taxon>Caliciales</taxon>
        <taxon>Physciaceae</taxon>
        <taxon>Heterodermia</taxon>
    </lineage>
</organism>
<dbReference type="EMBL" id="CAJPDS010000031">
    <property type="protein sequence ID" value="CAF9922840.1"/>
    <property type="molecule type" value="Genomic_DNA"/>
</dbReference>
<dbReference type="Gene3D" id="1.25.40.20">
    <property type="entry name" value="Ankyrin repeat-containing domain"/>
    <property type="match status" value="1"/>
</dbReference>
<feature type="compositionally biased region" description="Low complexity" evidence="1">
    <location>
        <begin position="102"/>
        <end position="122"/>
    </location>
</feature>
<comment type="caution">
    <text evidence="2">The sequence shown here is derived from an EMBL/GenBank/DDBJ whole genome shotgun (WGS) entry which is preliminary data.</text>
</comment>
<feature type="compositionally biased region" description="Acidic residues" evidence="1">
    <location>
        <begin position="82"/>
        <end position="101"/>
    </location>
</feature>
<keyword evidence="3" id="KW-1185">Reference proteome</keyword>
<dbReference type="Proteomes" id="UP000664521">
    <property type="component" value="Unassembled WGS sequence"/>
</dbReference>
<feature type="compositionally biased region" description="Basic and acidic residues" evidence="1">
    <location>
        <begin position="139"/>
        <end position="149"/>
    </location>
</feature>
<evidence type="ECO:0000313" key="2">
    <source>
        <dbReference type="EMBL" id="CAF9922840.1"/>
    </source>
</evidence>
<name>A0A8H3IJ62_9LECA</name>